<accession>R7VEJ0</accession>
<organism evidence="4">
    <name type="scientific">Capitella teleta</name>
    <name type="common">Polychaete worm</name>
    <dbReference type="NCBI Taxonomy" id="283909"/>
    <lineage>
        <taxon>Eukaryota</taxon>
        <taxon>Metazoa</taxon>
        <taxon>Spiralia</taxon>
        <taxon>Lophotrochozoa</taxon>
        <taxon>Annelida</taxon>
        <taxon>Polychaeta</taxon>
        <taxon>Sedentaria</taxon>
        <taxon>Scolecida</taxon>
        <taxon>Capitellidae</taxon>
        <taxon>Capitella</taxon>
    </lineage>
</organism>
<dbReference type="PANTHER" id="PTHR24373">
    <property type="entry name" value="SLIT RELATED LEUCINE-RICH REPEAT NEURONAL PROTEIN"/>
    <property type="match status" value="1"/>
</dbReference>
<dbReference type="STRING" id="283909.R7VEJ0"/>
<dbReference type="OMA" id="LEICKCE"/>
<dbReference type="InterPro" id="IPR001611">
    <property type="entry name" value="Leu-rich_rpt"/>
</dbReference>
<dbReference type="AlphaFoldDB" id="R7VEJ0"/>
<evidence type="ECO:0000313" key="4">
    <source>
        <dbReference type="EMBL" id="ELU14095.1"/>
    </source>
</evidence>
<evidence type="ECO:0008006" key="5">
    <source>
        <dbReference type="Google" id="ProtNLM"/>
    </source>
</evidence>
<keyword evidence="2" id="KW-0732">Signal</keyword>
<dbReference type="InterPro" id="IPR032675">
    <property type="entry name" value="LRR_dom_sf"/>
</dbReference>
<reference evidence="4" key="1">
    <citation type="journal article" date="2013" name="Nature">
        <title>Insights into bilaterian evolution from three spiralian genomes.</title>
        <authorList>
            <person name="Simakov O."/>
            <person name="Marletaz F."/>
            <person name="Cho S.J."/>
            <person name="Edsinger-Gonzales E."/>
            <person name="Havlak P."/>
            <person name="Hellsten U."/>
            <person name="Kuo D.H."/>
            <person name="Larsson T."/>
            <person name="Lv J."/>
            <person name="Arendt D."/>
            <person name="Savage R."/>
            <person name="Osoegawa K."/>
            <person name="de Jong P."/>
            <person name="Grimwood J."/>
            <person name="Chapman J.A."/>
            <person name="Shapiro H."/>
            <person name="Aerts A."/>
            <person name="Otillar R.P."/>
            <person name="Terry A.Y."/>
            <person name="Boore J.L."/>
            <person name="Grigoriev I.V."/>
            <person name="Lindberg D.R."/>
            <person name="Seaver E.C."/>
            <person name="Weisblat D.A."/>
            <person name="Putnam N.H."/>
            <person name="Rokhsar D.S."/>
        </authorList>
    </citation>
    <scope>NUCLEOTIDE SEQUENCE</scope>
    <source>
        <strain evidence="4">I ESC-2004</strain>
    </source>
</reference>
<gene>
    <name evidence="4" type="ORF">CAPTEDRAFT_78573</name>
</gene>
<name>R7VEJ0_CAPTE</name>
<dbReference type="Pfam" id="PF13855">
    <property type="entry name" value="LRR_8"/>
    <property type="match status" value="1"/>
</dbReference>
<feature type="non-terminal residue" evidence="4">
    <location>
        <position position="1"/>
    </location>
</feature>
<dbReference type="SUPFAM" id="SSF52058">
    <property type="entry name" value="L domain-like"/>
    <property type="match status" value="1"/>
</dbReference>
<dbReference type="OrthoDB" id="676979at2759"/>
<dbReference type="PROSITE" id="PS51450">
    <property type="entry name" value="LRR"/>
    <property type="match status" value="3"/>
</dbReference>
<proteinExistence type="predicted"/>
<protein>
    <recommendedName>
        <fullName evidence="5">LRRNT domain-containing protein</fullName>
    </recommendedName>
</protein>
<dbReference type="Pfam" id="PF00560">
    <property type="entry name" value="LRR_1"/>
    <property type="match status" value="1"/>
</dbReference>
<dbReference type="GO" id="GO:0005615">
    <property type="term" value="C:extracellular space"/>
    <property type="evidence" value="ECO:0007669"/>
    <property type="project" value="TreeGrafter"/>
</dbReference>
<dbReference type="SMART" id="SM00369">
    <property type="entry name" value="LRR_TYP"/>
    <property type="match status" value="4"/>
</dbReference>
<dbReference type="PANTHER" id="PTHR24373:SF386">
    <property type="entry name" value="PROTEIN ARTICHOKE-LIKE"/>
    <property type="match status" value="1"/>
</dbReference>
<dbReference type="GO" id="GO:0031012">
    <property type="term" value="C:extracellular matrix"/>
    <property type="evidence" value="ECO:0007669"/>
    <property type="project" value="TreeGrafter"/>
</dbReference>
<feature type="non-terminal residue" evidence="4">
    <location>
        <position position="103"/>
    </location>
</feature>
<evidence type="ECO:0000256" key="2">
    <source>
        <dbReference type="ARBA" id="ARBA00022729"/>
    </source>
</evidence>
<dbReference type="EMBL" id="KB294767">
    <property type="protein sequence ID" value="ELU14095.1"/>
    <property type="molecule type" value="Genomic_DNA"/>
</dbReference>
<dbReference type="HOGENOM" id="CLU_000288_18_10_1"/>
<evidence type="ECO:0000256" key="3">
    <source>
        <dbReference type="ARBA" id="ARBA00022737"/>
    </source>
</evidence>
<keyword evidence="1" id="KW-0433">Leucine-rich repeat</keyword>
<dbReference type="InterPro" id="IPR050328">
    <property type="entry name" value="Dev_Immune_Receptor"/>
</dbReference>
<sequence length="103" mass="11534">LTEIPNDIPLDVTTISISGNSITTLGPNAFSNFTELTELDLYSNNISFIHDDAFEGVHKLQQLNLGSNQLADFPVLRNMPKLTYLYLNNNNIRKIQVDALDLL</sequence>
<keyword evidence="3" id="KW-0677">Repeat</keyword>
<dbReference type="InterPro" id="IPR003591">
    <property type="entry name" value="Leu-rich_rpt_typical-subtyp"/>
</dbReference>
<dbReference type="Gene3D" id="3.80.10.10">
    <property type="entry name" value="Ribonuclease Inhibitor"/>
    <property type="match status" value="1"/>
</dbReference>
<evidence type="ECO:0000256" key="1">
    <source>
        <dbReference type="ARBA" id="ARBA00022614"/>
    </source>
</evidence>